<evidence type="ECO:0000313" key="1">
    <source>
        <dbReference type="EMBL" id="ASN69081.1"/>
    </source>
</evidence>
<dbReference type="InterPro" id="IPR007499">
    <property type="entry name" value="ERF_bacteria_virus"/>
</dbReference>
<dbReference type="EMBL" id="MF417885">
    <property type="protein sequence ID" value="ASN69081.1"/>
    <property type="molecule type" value="Genomic_DNA"/>
</dbReference>
<organism evidence="1">
    <name type="scientific">uncultured Caudovirales phage</name>
    <dbReference type="NCBI Taxonomy" id="2100421"/>
    <lineage>
        <taxon>Viruses</taxon>
        <taxon>Duplodnaviria</taxon>
        <taxon>Heunggongvirae</taxon>
        <taxon>Uroviricota</taxon>
        <taxon>Caudoviricetes</taxon>
        <taxon>Peduoviridae</taxon>
        <taxon>Maltschvirus</taxon>
        <taxon>Maltschvirus maltsch</taxon>
    </lineage>
</organism>
<proteinExistence type="predicted"/>
<protein>
    <recommendedName>
        <fullName evidence="2">Single-stranded DNA-binding protein</fullName>
    </recommendedName>
</protein>
<gene>
    <name evidence="1" type="ORF">3S9_41</name>
</gene>
<dbReference type="Pfam" id="PF04404">
    <property type="entry name" value="ERF"/>
    <property type="match status" value="1"/>
</dbReference>
<name>A0A2H4JAI6_9CAUD</name>
<sequence length="219" mass="25409">MTEQLNLYQKIADVKANIDGFTKDTKGYNYSYVSGSQVLHRIRKKMIEHNLLLVSNTTNEKWTTHTFVNKKGKEVTEFIVEMDLNYTWINADKPEEQLEVSYHAYGQQNDISQAHGTALTYAERYFLMKFFNIPTDEDDADAKQKQEKYNKVSSQTVGILKQEVLNFVDLMKSLNKEVSQQQAEQTFGIQDYASMTEQQAINTISKIQNMANKYKETEQ</sequence>
<accession>A0A2H4JAI6</accession>
<evidence type="ECO:0008006" key="2">
    <source>
        <dbReference type="Google" id="ProtNLM"/>
    </source>
</evidence>
<reference evidence="1" key="1">
    <citation type="submission" date="2017-06" db="EMBL/GenBank/DDBJ databases">
        <title>Novel phages from South African skin metaviromes.</title>
        <authorList>
            <person name="van Zyl L.J."/>
            <person name="Abrahams Y."/>
            <person name="Stander E.A."/>
            <person name="Kirby B.M."/>
            <person name="Clavaud C."/>
            <person name="Farcet C."/>
            <person name="Breton L."/>
            <person name="Trindade M.I."/>
        </authorList>
    </citation>
    <scope>NUCLEOTIDE SEQUENCE</scope>
</reference>